<evidence type="ECO:0000256" key="1">
    <source>
        <dbReference type="SAM" id="MobiDB-lite"/>
    </source>
</evidence>
<feature type="compositionally biased region" description="Acidic residues" evidence="1">
    <location>
        <begin position="33"/>
        <end position="47"/>
    </location>
</feature>
<keyword evidence="3" id="KW-1185">Reference proteome</keyword>
<sequence length="153" mass="16715">MDKPELAIILEGKSALRQRIILWGRGPASTNESDGETLSDGSPDPDAELTFQERKQKARDGVGAEPQIEVFFRIADHEDLGIFKFQTGSWSMAQDLARDNAENELAHYVDASRSGKVKANLKLEAVEFAAKSSPRAGQLVSYTQPVLEIKGAA</sequence>
<dbReference type="Pfam" id="PF18897">
    <property type="entry name" value="Gp3-like"/>
    <property type="match status" value="1"/>
</dbReference>
<dbReference type="EMBL" id="POAF01000009">
    <property type="protein sequence ID" value="RBL99235.1"/>
    <property type="molecule type" value="Genomic_DNA"/>
</dbReference>
<dbReference type="InterPro" id="IPR043991">
    <property type="entry name" value="Gp3-like"/>
</dbReference>
<reference evidence="2 3" key="1">
    <citation type="submission" date="2018-01" db="EMBL/GenBank/DDBJ databases">
        <title>Glutamicibacter soli strain NHPC-3 Whole genome sequence and assembly.</title>
        <authorList>
            <person name="Choudhury P."/>
            <person name="Gupta D."/>
            <person name="Sengupta K."/>
            <person name="Jawed A."/>
            <person name="Sultana N."/>
            <person name="Saha P."/>
        </authorList>
    </citation>
    <scope>NUCLEOTIDE SEQUENCE [LARGE SCALE GENOMIC DNA]</scope>
    <source>
        <strain evidence="2 3">NHPC-3</strain>
    </source>
</reference>
<evidence type="ECO:0000313" key="2">
    <source>
        <dbReference type="EMBL" id="RBL99235.1"/>
    </source>
</evidence>
<protein>
    <submittedName>
        <fullName evidence="2">Uncharacterized protein</fullName>
    </submittedName>
</protein>
<feature type="region of interest" description="Disordered" evidence="1">
    <location>
        <begin position="26"/>
        <end position="47"/>
    </location>
</feature>
<proteinExistence type="predicted"/>
<dbReference type="Proteomes" id="UP000252167">
    <property type="component" value="Unassembled WGS sequence"/>
</dbReference>
<dbReference type="AlphaFoldDB" id="A0A365Y967"/>
<gene>
    <name evidence="2" type="ORF">C1H84_16250</name>
</gene>
<name>A0A365Y967_9MICC</name>
<organism evidence="2 3">
    <name type="scientific">Glutamicibacter soli</name>
    <dbReference type="NCBI Taxonomy" id="453836"/>
    <lineage>
        <taxon>Bacteria</taxon>
        <taxon>Bacillati</taxon>
        <taxon>Actinomycetota</taxon>
        <taxon>Actinomycetes</taxon>
        <taxon>Micrococcales</taxon>
        <taxon>Micrococcaceae</taxon>
        <taxon>Glutamicibacter</taxon>
    </lineage>
</organism>
<evidence type="ECO:0000313" key="3">
    <source>
        <dbReference type="Proteomes" id="UP000252167"/>
    </source>
</evidence>
<accession>A0A365Y967</accession>
<comment type="caution">
    <text evidence="2">The sequence shown here is derived from an EMBL/GenBank/DDBJ whole genome shotgun (WGS) entry which is preliminary data.</text>
</comment>